<accession>A0A2D0N8N5</accession>
<comment type="caution">
    <text evidence="2">The sequence shown here is derived from an EMBL/GenBank/DDBJ whole genome shotgun (WGS) entry which is preliminary data.</text>
</comment>
<protein>
    <submittedName>
        <fullName evidence="2">SAM-dependent methyltransferase</fullName>
    </submittedName>
</protein>
<dbReference type="EMBL" id="PDUD01000024">
    <property type="protein sequence ID" value="PHN04874.1"/>
    <property type="molecule type" value="Genomic_DNA"/>
</dbReference>
<dbReference type="GO" id="GO:0032259">
    <property type="term" value="P:methylation"/>
    <property type="evidence" value="ECO:0007669"/>
    <property type="project" value="UniProtKB-KW"/>
</dbReference>
<dbReference type="OrthoDB" id="9791837at2"/>
<dbReference type="InterPro" id="IPR013216">
    <property type="entry name" value="Methyltransf_11"/>
</dbReference>
<feature type="domain" description="Methyltransferase type 11" evidence="1">
    <location>
        <begin position="48"/>
        <end position="143"/>
    </location>
</feature>
<dbReference type="GO" id="GO:0008757">
    <property type="term" value="F:S-adenosylmethionine-dependent methyltransferase activity"/>
    <property type="evidence" value="ECO:0007669"/>
    <property type="project" value="InterPro"/>
</dbReference>
<reference evidence="2 3" key="1">
    <citation type="submission" date="2017-10" db="EMBL/GenBank/DDBJ databases">
        <title>The draft genome sequence of Lewinella nigricans NBRC 102662.</title>
        <authorList>
            <person name="Wang K."/>
        </authorList>
    </citation>
    <scope>NUCLEOTIDE SEQUENCE [LARGE SCALE GENOMIC DNA]</scope>
    <source>
        <strain evidence="2 3">NBRC 102662</strain>
    </source>
</reference>
<organism evidence="2 3">
    <name type="scientific">Flavilitoribacter nigricans (strain ATCC 23147 / DSM 23189 / NBRC 102662 / NCIMB 1420 / SS-2)</name>
    <name type="common">Lewinella nigricans</name>
    <dbReference type="NCBI Taxonomy" id="1122177"/>
    <lineage>
        <taxon>Bacteria</taxon>
        <taxon>Pseudomonadati</taxon>
        <taxon>Bacteroidota</taxon>
        <taxon>Saprospiria</taxon>
        <taxon>Saprospirales</taxon>
        <taxon>Lewinellaceae</taxon>
        <taxon>Flavilitoribacter</taxon>
    </lineage>
</organism>
<evidence type="ECO:0000313" key="2">
    <source>
        <dbReference type="EMBL" id="PHN04874.1"/>
    </source>
</evidence>
<dbReference type="SUPFAM" id="SSF53335">
    <property type="entry name" value="S-adenosyl-L-methionine-dependent methyltransferases"/>
    <property type="match status" value="1"/>
</dbReference>
<dbReference type="RefSeq" id="WP_099151934.1">
    <property type="nucleotide sequence ID" value="NZ_PDUD01000024.1"/>
</dbReference>
<dbReference type="Proteomes" id="UP000223913">
    <property type="component" value="Unassembled WGS sequence"/>
</dbReference>
<keyword evidence="2" id="KW-0489">Methyltransferase</keyword>
<gene>
    <name evidence="2" type="ORF">CRP01_20420</name>
</gene>
<name>A0A2D0N8N5_FLAN2</name>
<evidence type="ECO:0000313" key="3">
    <source>
        <dbReference type="Proteomes" id="UP000223913"/>
    </source>
</evidence>
<dbReference type="Pfam" id="PF08241">
    <property type="entry name" value="Methyltransf_11"/>
    <property type="match status" value="1"/>
</dbReference>
<dbReference type="CDD" id="cd02440">
    <property type="entry name" value="AdoMet_MTases"/>
    <property type="match status" value="1"/>
</dbReference>
<keyword evidence="2" id="KW-0808">Transferase</keyword>
<evidence type="ECO:0000259" key="1">
    <source>
        <dbReference type="Pfam" id="PF08241"/>
    </source>
</evidence>
<dbReference type="PANTHER" id="PTHR43861">
    <property type="entry name" value="TRANS-ACONITATE 2-METHYLTRANSFERASE-RELATED"/>
    <property type="match status" value="1"/>
</dbReference>
<dbReference type="AlphaFoldDB" id="A0A2D0N8N5"/>
<proteinExistence type="predicted"/>
<keyword evidence="3" id="KW-1185">Reference proteome</keyword>
<dbReference type="PANTHER" id="PTHR43861:SF1">
    <property type="entry name" value="TRANS-ACONITATE 2-METHYLTRANSFERASE"/>
    <property type="match status" value="1"/>
</dbReference>
<dbReference type="Gene3D" id="3.40.50.150">
    <property type="entry name" value="Vaccinia Virus protein VP39"/>
    <property type="match status" value="1"/>
</dbReference>
<sequence>MIREKILAAYETMAERYNELIDHKPHNAYYDRPNTLSLLPEVNGKSVLDAACGPGKYAEILLSRGAEVTGFDLSPRMVELAKERNAGTAGRFYVHDLTRPLDKCVDGSFDVVLCALAMHYIEDWTATIREFYRVLKPSGQLILSIEHPFFEYLYFKSETYFATEAVRCTWSGFGKPIEVNSYRRPLSACIGPLTENGFYLDKLLEPKPVPEFEKLDPKHFKELNEFPAFMCLRAIRRD</sequence>
<dbReference type="InterPro" id="IPR029063">
    <property type="entry name" value="SAM-dependent_MTases_sf"/>
</dbReference>